<dbReference type="RefSeq" id="WP_074728530.1">
    <property type="nucleotide sequence ID" value="NZ_FNQS01000006.1"/>
</dbReference>
<gene>
    <name evidence="9" type="ORF">SAMN02982996_01969</name>
</gene>
<keyword evidence="6" id="KW-0411">Iron-sulfur</keyword>
<proteinExistence type="predicted"/>
<dbReference type="InterPro" id="IPR017900">
    <property type="entry name" value="4Fe4S_Fe_S_CS"/>
</dbReference>
<dbReference type="PANTHER" id="PTHR42783:SF1">
    <property type="entry name" value="OXIDOREDUCTASE AEGA-RELATED"/>
    <property type="match status" value="1"/>
</dbReference>
<dbReference type="NCBIfam" id="TIGR01318">
    <property type="entry name" value="gltD_gamma_fam"/>
    <property type="match status" value="1"/>
</dbReference>
<dbReference type="GeneID" id="97764842"/>
<dbReference type="Gene3D" id="3.50.50.60">
    <property type="entry name" value="FAD/NAD(P)-binding domain"/>
    <property type="match status" value="2"/>
</dbReference>
<name>A0A1H4CFP9_9GAMM</name>
<keyword evidence="2" id="KW-0004">4Fe-4S</keyword>
<keyword evidence="4" id="KW-0560">Oxidoreductase</keyword>
<organism evidence="9 10">
    <name type="scientific">Lonsdalea quercina</name>
    <dbReference type="NCBI Taxonomy" id="71657"/>
    <lineage>
        <taxon>Bacteria</taxon>
        <taxon>Pseudomonadati</taxon>
        <taxon>Pseudomonadota</taxon>
        <taxon>Gammaproteobacteria</taxon>
        <taxon>Enterobacterales</taxon>
        <taxon>Pectobacteriaceae</taxon>
        <taxon>Lonsdalea</taxon>
    </lineage>
</organism>
<evidence type="ECO:0000256" key="5">
    <source>
        <dbReference type="ARBA" id="ARBA00023004"/>
    </source>
</evidence>
<dbReference type="PROSITE" id="PS51379">
    <property type="entry name" value="4FE4S_FER_2"/>
    <property type="match status" value="2"/>
</dbReference>
<dbReference type="CDD" id="cd10554">
    <property type="entry name" value="HycB_like"/>
    <property type="match status" value="1"/>
</dbReference>
<keyword evidence="10" id="KW-1185">Reference proteome</keyword>
<dbReference type="InterPro" id="IPR006006">
    <property type="entry name" value="GltD-like"/>
</dbReference>
<dbReference type="InterPro" id="IPR017896">
    <property type="entry name" value="4Fe4S_Fe-S-bd"/>
</dbReference>
<feature type="compositionally biased region" description="Basic and acidic residues" evidence="7">
    <location>
        <begin position="150"/>
        <end position="160"/>
    </location>
</feature>
<dbReference type="SUPFAM" id="SSF54862">
    <property type="entry name" value="4Fe-4S ferredoxins"/>
    <property type="match status" value="1"/>
</dbReference>
<dbReference type="eggNOG" id="COG1142">
    <property type="taxonomic scope" value="Bacteria"/>
</dbReference>
<evidence type="ECO:0000256" key="7">
    <source>
        <dbReference type="SAM" id="MobiDB-lite"/>
    </source>
</evidence>
<keyword evidence="3" id="KW-0479">Metal-binding</keyword>
<dbReference type="InterPro" id="IPR028261">
    <property type="entry name" value="DPD_II"/>
</dbReference>
<evidence type="ECO:0000256" key="3">
    <source>
        <dbReference type="ARBA" id="ARBA00022723"/>
    </source>
</evidence>
<dbReference type="PROSITE" id="PS00198">
    <property type="entry name" value="4FE4S_FER_1"/>
    <property type="match status" value="1"/>
</dbReference>
<evidence type="ECO:0000313" key="10">
    <source>
        <dbReference type="Proteomes" id="UP000187280"/>
    </source>
</evidence>
<dbReference type="GO" id="GO:0051539">
    <property type="term" value="F:4 iron, 4 sulfur cluster binding"/>
    <property type="evidence" value="ECO:0007669"/>
    <property type="project" value="UniProtKB-KW"/>
</dbReference>
<dbReference type="SUPFAM" id="SSF51971">
    <property type="entry name" value="Nucleotide-binding domain"/>
    <property type="match status" value="1"/>
</dbReference>
<dbReference type="FunFam" id="3.50.50.60:FF:000077">
    <property type="entry name" value="Glutamate synthase small subunit"/>
    <property type="match status" value="1"/>
</dbReference>
<dbReference type="GO" id="GO:0046872">
    <property type="term" value="F:metal ion binding"/>
    <property type="evidence" value="ECO:0007669"/>
    <property type="project" value="UniProtKB-KW"/>
</dbReference>
<sequence>MNRFIVANAKDCIGCKACEIACVITHNHGAYPESAENFSPRIHVFHKAELHTAVTCHHCEDAPCAAMCPTQALVKKENSVQVIAEKCIGCKTCVVVCPFGAISVETTEKTPDTASAHKCDLCIGRAEGQACVEACPTQALHLVSEHTLKQQRQEKQRETALRSAPGNWRAAPPYNPSRPPLLNKRKGWPRMDAIKKPLNERVSTFNEIYLGFTPEQVQDQGGRCMTCGQHSVCEWTCPLHNNIPELLRLAKEGRIMEAVELSHRTSSLPEICGRVCPQDRLCEGACTLGKEAYGAVTIGNIERYITDSALKMGWKPDLNQVKPTGKRAAIIGAGPAGLACADVLTRNGVKAVVFDRHPEIGGLLTFGIPSFKLDKDVLIQRRVLFEGMGIEFHLNTEVGRDISLTQLLNEFDTVFVGVGTYRSMKAGLDNEDAPGVYDALPFLVANTKRVMGLPDLEDEPYVSMQGKRVLVLGGGDTAMDCVRTSIRQGAESVTCAYRRDEANMPGSKKEVKNAREEGVEFMFNVQPQKICLNEQGEVCGVSLIRTELGEPDASGRRRPQPVEGSEFIHPVDAVITAFGFQSHAMPWLDDAQVQRNKWGQIEAQPVGRNACQTSHSRIFAGGDAVRGADLVVTAIADGRKAARSMINAMSEPQTATSTSRVDSQELVR</sequence>
<feature type="domain" description="4Fe-4S ferredoxin-type" evidence="8">
    <location>
        <begin position="78"/>
        <end position="107"/>
    </location>
</feature>
<dbReference type="Pfam" id="PF07992">
    <property type="entry name" value="Pyr_redox_2"/>
    <property type="match status" value="1"/>
</dbReference>
<dbReference type="Gene3D" id="3.30.70.20">
    <property type="match status" value="2"/>
</dbReference>
<evidence type="ECO:0000256" key="4">
    <source>
        <dbReference type="ARBA" id="ARBA00023002"/>
    </source>
</evidence>
<dbReference type="InterPro" id="IPR023753">
    <property type="entry name" value="FAD/NAD-binding_dom"/>
</dbReference>
<evidence type="ECO:0000256" key="6">
    <source>
        <dbReference type="ARBA" id="ARBA00023014"/>
    </source>
</evidence>
<evidence type="ECO:0000313" key="9">
    <source>
        <dbReference type="EMBL" id="SEA59245.1"/>
    </source>
</evidence>
<dbReference type="Pfam" id="PF14691">
    <property type="entry name" value="Fer4_20"/>
    <property type="match status" value="1"/>
</dbReference>
<evidence type="ECO:0000256" key="1">
    <source>
        <dbReference type="ARBA" id="ARBA00001966"/>
    </source>
</evidence>
<feature type="region of interest" description="Disordered" evidence="7">
    <location>
        <begin position="647"/>
        <end position="668"/>
    </location>
</feature>
<evidence type="ECO:0000256" key="2">
    <source>
        <dbReference type="ARBA" id="ARBA00022485"/>
    </source>
</evidence>
<feature type="compositionally biased region" description="Polar residues" evidence="7">
    <location>
        <begin position="650"/>
        <end position="661"/>
    </location>
</feature>
<protein>
    <submittedName>
        <fullName evidence="9">Glutamate synthase small subunit family protein</fullName>
    </submittedName>
</protein>
<feature type="domain" description="4Fe-4S ferredoxin-type" evidence="8">
    <location>
        <begin position="112"/>
        <end position="145"/>
    </location>
</feature>
<dbReference type="InterPro" id="IPR036188">
    <property type="entry name" value="FAD/NAD-bd_sf"/>
</dbReference>
<reference evidence="9 10" key="1">
    <citation type="submission" date="2016-10" db="EMBL/GenBank/DDBJ databases">
        <authorList>
            <person name="de Groot N.N."/>
        </authorList>
    </citation>
    <scope>NUCLEOTIDE SEQUENCE [LARGE SCALE GENOMIC DNA]</scope>
    <source>
        <strain evidence="9 10">ATCC 29281</strain>
    </source>
</reference>
<dbReference type="AlphaFoldDB" id="A0A1H4CFP9"/>
<comment type="cofactor">
    <cofactor evidence="1">
        <name>[4Fe-4S] cluster</name>
        <dbReference type="ChEBI" id="CHEBI:49883"/>
    </cofactor>
</comment>
<keyword evidence="5" id="KW-0408">Iron</keyword>
<dbReference type="InterPro" id="IPR009051">
    <property type="entry name" value="Helical_ferredxn"/>
</dbReference>
<dbReference type="eggNOG" id="COG0493">
    <property type="taxonomic scope" value="Bacteria"/>
</dbReference>
<dbReference type="PRINTS" id="PR00419">
    <property type="entry name" value="ADXRDTASE"/>
</dbReference>
<dbReference type="NCBIfam" id="NF009408">
    <property type="entry name" value="PRK12769.1"/>
    <property type="match status" value="1"/>
</dbReference>
<dbReference type="Proteomes" id="UP000187280">
    <property type="component" value="Unassembled WGS sequence"/>
</dbReference>
<dbReference type="Pfam" id="PF13247">
    <property type="entry name" value="Fer4_11"/>
    <property type="match status" value="1"/>
</dbReference>
<accession>A0A1H4CFP9</accession>
<evidence type="ECO:0000259" key="8">
    <source>
        <dbReference type="PROSITE" id="PS51379"/>
    </source>
</evidence>
<dbReference type="PANTHER" id="PTHR42783">
    <property type="entry name" value="GLUTAMATE SYNTHASE [NADPH] SMALL CHAIN"/>
    <property type="match status" value="1"/>
</dbReference>
<dbReference type="FunFam" id="3.50.50.60:FF:000068">
    <property type="entry name" value="Glutamate synthase small subunit"/>
    <property type="match status" value="1"/>
</dbReference>
<dbReference type="Gene3D" id="1.10.1060.10">
    <property type="entry name" value="Alpha-helical ferredoxin"/>
    <property type="match status" value="1"/>
</dbReference>
<dbReference type="GO" id="GO:0044281">
    <property type="term" value="P:small molecule metabolic process"/>
    <property type="evidence" value="ECO:0007669"/>
    <property type="project" value="UniProtKB-ARBA"/>
</dbReference>
<dbReference type="EMBL" id="FNQS01000006">
    <property type="protein sequence ID" value="SEA59245.1"/>
    <property type="molecule type" value="Genomic_DNA"/>
</dbReference>
<feature type="region of interest" description="Disordered" evidence="7">
    <location>
        <begin position="150"/>
        <end position="186"/>
    </location>
</feature>
<dbReference type="STRING" id="71657.SAMN02982996_01969"/>
<dbReference type="GO" id="GO:0016491">
    <property type="term" value="F:oxidoreductase activity"/>
    <property type="evidence" value="ECO:0007669"/>
    <property type="project" value="UniProtKB-KW"/>
</dbReference>